<gene>
    <name evidence="10" type="ORF">SAMN05428998_101224</name>
</gene>
<organism evidence="10 11">
    <name type="scientific">Tistlia consotensis USBA 355</name>
    <dbReference type="NCBI Taxonomy" id="560819"/>
    <lineage>
        <taxon>Bacteria</taxon>
        <taxon>Pseudomonadati</taxon>
        <taxon>Pseudomonadota</taxon>
        <taxon>Alphaproteobacteria</taxon>
        <taxon>Rhodospirillales</taxon>
        <taxon>Rhodovibrionaceae</taxon>
        <taxon>Tistlia</taxon>
    </lineage>
</organism>
<protein>
    <submittedName>
        <fullName evidence="10">Spermidine/putrescine transport system permease protein</fullName>
    </submittedName>
</protein>
<dbReference type="PANTHER" id="PTHR42929">
    <property type="entry name" value="INNER MEMBRANE ABC TRANSPORTER PERMEASE PROTEIN YDCU-RELATED-RELATED"/>
    <property type="match status" value="1"/>
</dbReference>
<evidence type="ECO:0000256" key="8">
    <source>
        <dbReference type="RuleBase" id="RU363032"/>
    </source>
</evidence>
<evidence type="ECO:0000256" key="7">
    <source>
        <dbReference type="ARBA" id="ARBA00023136"/>
    </source>
</evidence>
<evidence type="ECO:0000313" key="11">
    <source>
        <dbReference type="Proteomes" id="UP000192917"/>
    </source>
</evidence>
<evidence type="ECO:0000256" key="6">
    <source>
        <dbReference type="ARBA" id="ARBA00022989"/>
    </source>
</evidence>
<dbReference type="Proteomes" id="UP000192917">
    <property type="component" value="Unassembled WGS sequence"/>
</dbReference>
<evidence type="ECO:0000256" key="2">
    <source>
        <dbReference type="ARBA" id="ARBA00007069"/>
    </source>
</evidence>
<dbReference type="InterPro" id="IPR035906">
    <property type="entry name" value="MetI-like_sf"/>
</dbReference>
<dbReference type="RefSeq" id="WP_085120581.1">
    <property type="nucleotide sequence ID" value="NZ_FWZX01000001.1"/>
</dbReference>
<evidence type="ECO:0000256" key="5">
    <source>
        <dbReference type="ARBA" id="ARBA00022692"/>
    </source>
</evidence>
<evidence type="ECO:0000256" key="4">
    <source>
        <dbReference type="ARBA" id="ARBA00022475"/>
    </source>
</evidence>
<dbReference type="PANTHER" id="PTHR42929:SF1">
    <property type="entry name" value="INNER MEMBRANE ABC TRANSPORTER PERMEASE PROTEIN YDCU-RELATED"/>
    <property type="match status" value="1"/>
</dbReference>
<keyword evidence="6 8" id="KW-1133">Transmembrane helix</keyword>
<accession>A0A1Y6B7R1</accession>
<keyword evidence="11" id="KW-1185">Reference proteome</keyword>
<feature type="transmembrane region" description="Helical" evidence="8">
    <location>
        <begin position="113"/>
        <end position="132"/>
    </location>
</feature>
<keyword evidence="7 8" id="KW-0472">Membrane</keyword>
<comment type="subcellular location">
    <subcellularLocation>
        <location evidence="1 8">Cell membrane</location>
        <topology evidence="1 8">Multi-pass membrane protein</topology>
    </subcellularLocation>
</comment>
<dbReference type="GO" id="GO:0005886">
    <property type="term" value="C:plasma membrane"/>
    <property type="evidence" value="ECO:0007669"/>
    <property type="project" value="UniProtKB-SubCell"/>
</dbReference>
<evidence type="ECO:0000256" key="1">
    <source>
        <dbReference type="ARBA" id="ARBA00004651"/>
    </source>
</evidence>
<feature type="domain" description="ABC transmembrane type-1" evidence="9">
    <location>
        <begin position="82"/>
        <end position="288"/>
    </location>
</feature>
<sequence>MLATLRRHPALQRLLLIGPSAAVIGFFMVVPLGLMVAVSLMGRNIYGGVHWGDFTTEAYVKFLFERNLDDTLAFNPVYLQIFLRSFWLSLSTTVVALLFGFPVALYMTLQREPYRTVLIFLVTVPFWTNLLVRNYAWVLLLRDTGLINGALLGLGVIDHPLPLLYTPFAVAIGLAYSFMPFMVLPIYASLEKIDFRLVEAAYDLYAGRLTMLRRVVLPLARPGIVAGSTLVFVPCLGAYVTPALLGGSKTMMIGNLVAGRFSEARDWPFGAALAFFLLAMVLLAMLLQALRSRRQAEAG</sequence>
<feature type="transmembrane region" description="Helical" evidence="8">
    <location>
        <begin position="163"/>
        <end position="187"/>
    </location>
</feature>
<dbReference type="STRING" id="560819.SAMN05428998_101224"/>
<dbReference type="GO" id="GO:0055085">
    <property type="term" value="P:transmembrane transport"/>
    <property type="evidence" value="ECO:0007669"/>
    <property type="project" value="InterPro"/>
</dbReference>
<keyword evidence="4" id="KW-1003">Cell membrane</keyword>
<dbReference type="SUPFAM" id="SSF161098">
    <property type="entry name" value="MetI-like"/>
    <property type="match status" value="1"/>
</dbReference>
<name>A0A1Y6B7R1_9PROT</name>
<proteinExistence type="inferred from homology"/>
<comment type="similarity">
    <text evidence="2">Belongs to the binding-protein-dependent transport system permease family. CysTW subfamily.</text>
</comment>
<dbReference type="InterPro" id="IPR000515">
    <property type="entry name" value="MetI-like"/>
</dbReference>
<evidence type="ECO:0000256" key="3">
    <source>
        <dbReference type="ARBA" id="ARBA00022448"/>
    </source>
</evidence>
<evidence type="ECO:0000313" key="10">
    <source>
        <dbReference type="EMBL" id="SME89579.1"/>
    </source>
</evidence>
<keyword evidence="5 8" id="KW-0812">Transmembrane</keyword>
<feature type="transmembrane region" description="Helical" evidence="8">
    <location>
        <begin position="20"/>
        <end position="41"/>
    </location>
</feature>
<keyword evidence="3 8" id="KW-0813">Transport</keyword>
<dbReference type="Pfam" id="PF00528">
    <property type="entry name" value="BPD_transp_1"/>
    <property type="match status" value="1"/>
</dbReference>
<feature type="transmembrane region" description="Helical" evidence="8">
    <location>
        <begin position="223"/>
        <end position="247"/>
    </location>
</feature>
<evidence type="ECO:0000259" key="9">
    <source>
        <dbReference type="PROSITE" id="PS50928"/>
    </source>
</evidence>
<dbReference type="CDD" id="cd06261">
    <property type="entry name" value="TM_PBP2"/>
    <property type="match status" value="1"/>
</dbReference>
<feature type="transmembrane region" description="Helical" evidence="8">
    <location>
        <begin position="267"/>
        <end position="287"/>
    </location>
</feature>
<reference evidence="10 11" key="1">
    <citation type="submission" date="2017-04" db="EMBL/GenBank/DDBJ databases">
        <authorList>
            <person name="Afonso C.L."/>
            <person name="Miller P.J."/>
            <person name="Scott M.A."/>
            <person name="Spackman E."/>
            <person name="Goraichik I."/>
            <person name="Dimitrov K.M."/>
            <person name="Suarez D.L."/>
            <person name="Swayne D.E."/>
        </authorList>
    </citation>
    <scope>NUCLEOTIDE SEQUENCE [LARGE SCALE GENOMIC DNA]</scope>
    <source>
        <strain evidence="10 11">USBA 355</strain>
    </source>
</reference>
<dbReference type="AlphaFoldDB" id="A0A1Y6B7R1"/>
<dbReference type="Gene3D" id="1.10.3720.10">
    <property type="entry name" value="MetI-like"/>
    <property type="match status" value="1"/>
</dbReference>
<dbReference type="PROSITE" id="PS50928">
    <property type="entry name" value="ABC_TM1"/>
    <property type="match status" value="1"/>
</dbReference>
<feature type="transmembrane region" description="Helical" evidence="8">
    <location>
        <begin position="86"/>
        <end position="107"/>
    </location>
</feature>
<dbReference type="EMBL" id="FWZX01000001">
    <property type="protein sequence ID" value="SME89579.1"/>
    <property type="molecule type" value="Genomic_DNA"/>
</dbReference>